<evidence type="ECO:0000256" key="1">
    <source>
        <dbReference type="SAM" id="MobiDB-lite"/>
    </source>
</evidence>
<dbReference type="SUPFAM" id="SSF103515">
    <property type="entry name" value="Autotransporter"/>
    <property type="match status" value="1"/>
</dbReference>
<feature type="region of interest" description="Disordered" evidence="1">
    <location>
        <begin position="13"/>
        <end position="33"/>
    </location>
</feature>
<evidence type="ECO:0000313" key="3">
    <source>
        <dbReference type="EMBL" id="MEQ1403362.1"/>
    </source>
</evidence>
<accession>A0ABV0LUT7</accession>
<dbReference type="SMART" id="SM00869">
    <property type="entry name" value="Autotransporter"/>
    <property type="match status" value="1"/>
</dbReference>
<sequence>MAFNNCDLLGGPAGEAKDGIGDRPRQGANPLGNRSRRAALSAVLASTSSLALAVAAGPAAADEVIDGGQTVTVPGDQNSPWNLGAEDLVVGDAGAGTLVIENGGIVIPAVVQVGRLVGSNGSVTVSGTGSNLTSTGSIMQIGLEGTGFLTVGNGASLNTDAGLVIGHFEGGEGTLTVTGEGTSWATAQQVTVGSQGTGTVYVEDGASVVHGGDLTLGLGTHKSGYVNVSGQGTNWEATSNAIVGNAGNGMLDIRDGATFDVAQDLVVANTLTGYGLVVVNGEGARLTFDKLRAGVDGYAYLIVENGGALGGAGHAISLGTGATGEAGLQITNGSSAAAGTLVAGDFGKGSVIVSGSMLESTEAYLGRETTGTGSVSVSGANAAWYNTGNLFVGYRGAGDVTVQSGATLGSIDSAIGAHAGATGEVTVRDSGSTWYASGDLFVGGEGDGTLTISDQANVWVLVGNGVTNIATVAGSTGVVNIGAAAGAAATSAGNLFTASIQFGAGDGTLVFNHTDPNLYFATAMNGFGAIDLLAGTTIFASDSAGFTGNTTVDDGATLVANAILGGSVSVLSGGALAGTGTLGTVTLASGATIAPGNSIGTLNVGDITFDAGSLHEVEVDALGNSDLVNAAGIATVNGGTVNVTPYPDVAVGTAYTILTAAGGVNGTFDAATFAINSIFITPTLSYDANNAYVTLDQTTDFPDVALTPNQKAAASGIQSVGGGDLFSAIAVLGSIEEAREAFDAISGEIHASAKTALIEDSRFVRDAVMNRIRTAFEETTASAVPVFAYGPGGPEAAPAATDRFAVWGQGFGSWGQWDGDGNAATMDRSIGGFLFGGDALATENLRLGLLAGYSHSNFDVDDRSSSGSADSYHLGAYGGGRWGGFGLRFGGAYSWHDLEMSRSAEFTGFSDSLTVDYHAATAQMFGEVGHRLGLGNASIEPFANLAHVNLDTGGFTEDGGDAALSAGSQTTNTTFTTLGLRAGAELAVGEARTVRLTGMIGWRHAFGDVVPAATMAFDGGSAFTVAGVPIAEDAAVIEAGLDLKLTPQATFGVSYKGQFGSGVSDHSAKANVAVKF</sequence>
<proteinExistence type="predicted"/>
<feature type="compositionally biased region" description="Basic and acidic residues" evidence="1">
    <location>
        <begin position="15"/>
        <end position="25"/>
    </location>
</feature>
<dbReference type="NCBIfam" id="TIGR01414">
    <property type="entry name" value="autotrans_barl"/>
    <property type="match status" value="1"/>
</dbReference>
<dbReference type="InterPro" id="IPR006315">
    <property type="entry name" value="OM_autotransptr_brl_dom"/>
</dbReference>
<protein>
    <submittedName>
        <fullName evidence="3">Autotransporter domain-containing protein</fullName>
    </submittedName>
</protein>
<dbReference type="NCBIfam" id="TIGR04393">
    <property type="entry name" value="rpt_T5SS_PEPC"/>
    <property type="match status" value="5"/>
</dbReference>
<dbReference type="RefSeq" id="WP_348861903.1">
    <property type="nucleotide sequence ID" value="NZ_JBEAAL010000001.1"/>
</dbReference>
<dbReference type="InterPro" id="IPR036709">
    <property type="entry name" value="Autotransporte_beta_dom_sf"/>
</dbReference>
<dbReference type="PROSITE" id="PS51208">
    <property type="entry name" value="AUTOTRANSPORTER"/>
    <property type="match status" value="1"/>
</dbReference>
<feature type="domain" description="Autotransporter" evidence="2">
    <location>
        <begin position="799"/>
        <end position="1076"/>
    </location>
</feature>
<organism evidence="3 4">
    <name type="scientific">Neorhizobium phenanthreniclasticum</name>
    <dbReference type="NCBI Taxonomy" id="3157917"/>
    <lineage>
        <taxon>Bacteria</taxon>
        <taxon>Pseudomonadati</taxon>
        <taxon>Pseudomonadota</taxon>
        <taxon>Alphaproteobacteria</taxon>
        <taxon>Hyphomicrobiales</taxon>
        <taxon>Rhizobiaceae</taxon>
        <taxon>Rhizobium/Agrobacterium group</taxon>
        <taxon>Neorhizobium</taxon>
    </lineage>
</organism>
<dbReference type="InterPro" id="IPR005546">
    <property type="entry name" value="Autotransporte_beta"/>
</dbReference>
<dbReference type="Gene3D" id="2.40.128.130">
    <property type="entry name" value="Autotransporter beta-domain"/>
    <property type="match status" value="1"/>
</dbReference>
<dbReference type="EMBL" id="JBEAAL010000001">
    <property type="protein sequence ID" value="MEQ1403362.1"/>
    <property type="molecule type" value="Genomic_DNA"/>
</dbReference>
<dbReference type="Proteomes" id="UP001496627">
    <property type="component" value="Unassembled WGS sequence"/>
</dbReference>
<gene>
    <name evidence="3" type="ORF">ABK249_00325</name>
</gene>
<dbReference type="Pfam" id="PF03797">
    <property type="entry name" value="Autotransporter"/>
    <property type="match status" value="1"/>
</dbReference>
<keyword evidence="4" id="KW-1185">Reference proteome</keyword>
<name>A0ABV0LUT7_9HYPH</name>
<dbReference type="InterPro" id="IPR030895">
    <property type="entry name" value="T5SS_PEPC_rpt"/>
</dbReference>
<comment type="caution">
    <text evidence="3">The sequence shown here is derived from an EMBL/GenBank/DDBJ whole genome shotgun (WGS) entry which is preliminary data.</text>
</comment>
<evidence type="ECO:0000259" key="2">
    <source>
        <dbReference type="PROSITE" id="PS51208"/>
    </source>
</evidence>
<evidence type="ECO:0000313" key="4">
    <source>
        <dbReference type="Proteomes" id="UP001496627"/>
    </source>
</evidence>
<reference evidence="3 4" key="1">
    <citation type="submission" date="2024-05" db="EMBL/GenBank/DDBJ databases">
        <title>Neorhizobium sp. Rsf11, a plant growth promoting and heavy metal resistant PAH-degrader.</title>
        <authorList>
            <person name="Golubev S.N."/>
            <person name="Muratova A.Y."/>
            <person name="Markelova M.I."/>
        </authorList>
    </citation>
    <scope>NUCLEOTIDE SEQUENCE [LARGE SCALE GENOMIC DNA]</scope>
    <source>
        <strain evidence="3 4">Rsf11</strain>
    </source>
</reference>